<keyword evidence="1" id="KW-0547">Nucleotide-binding</keyword>
<proteinExistence type="predicted"/>
<dbReference type="AlphaFoldDB" id="A0A5C7WAD5"/>
<name>A0A5C7WAD5_AQUAC</name>
<accession>A0A5C7WAD5</accession>
<evidence type="ECO:0000313" key="2">
    <source>
        <dbReference type="Proteomes" id="UP000321110"/>
    </source>
</evidence>
<dbReference type="PANTHER" id="PTHR34301">
    <property type="entry name" value="DNA-BINDING PROTEIN-RELATED"/>
    <property type="match status" value="1"/>
</dbReference>
<dbReference type="Gene3D" id="3.40.50.300">
    <property type="entry name" value="P-loop containing nucleotide triphosphate hydrolases"/>
    <property type="match status" value="1"/>
</dbReference>
<dbReference type="GO" id="GO:0005524">
    <property type="term" value="F:ATP binding"/>
    <property type="evidence" value="ECO:0007669"/>
    <property type="project" value="UniProtKB-KW"/>
</dbReference>
<comment type="caution">
    <text evidence="1">The sequence shown here is derived from an EMBL/GenBank/DDBJ whole genome shotgun (WGS) entry which is preliminary data.</text>
</comment>
<reference evidence="1 2" key="1">
    <citation type="submission" date="2018-09" db="EMBL/GenBank/DDBJ databases">
        <title>Metagenome Assembled Genomes from an Advanced Water Purification Facility.</title>
        <authorList>
            <person name="Stamps B.W."/>
            <person name="Spear J.R."/>
        </authorList>
    </citation>
    <scope>NUCLEOTIDE SEQUENCE [LARGE SCALE GENOMIC DNA]</scope>
    <source>
        <strain evidence="1">Bin_52_1</strain>
    </source>
</reference>
<gene>
    <name evidence="1" type="ORF">E6Q69_05885</name>
</gene>
<dbReference type="SUPFAM" id="SSF52540">
    <property type="entry name" value="P-loop containing nucleoside triphosphate hydrolases"/>
    <property type="match status" value="1"/>
</dbReference>
<protein>
    <submittedName>
        <fullName evidence="1">ATP-binding protein</fullName>
    </submittedName>
</protein>
<dbReference type="Proteomes" id="UP000321110">
    <property type="component" value="Unassembled WGS sequence"/>
</dbReference>
<keyword evidence="1" id="KW-0067">ATP-binding</keyword>
<dbReference type="EMBL" id="SSFO01000097">
    <property type="protein sequence ID" value="TXI33665.1"/>
    <property type="molecule type" value="Genomic_DNA"/>
</dbReference>
<organism evidence="1 2">
    <name type="scientific">Aquipseudomonas alcaligenes</name>
    <name type="common">Pseudomonas alcaligenes</name>
    <dbReference type="NCBI Taxonomy" id="43263"/>
    <lineage>
        <taxon>Bacteria</taxon>
        <taxon>Pseudomonadati</taxon>
        <taxon>Pseudomonadota</taxon>
        <taxon>Gammaproteobacteria</taxon>
        <taxon>Pseudomonadales</taxon>
        <taxon>Pseudomonadaceae</taxon>
        <taxon>Aquipseudomonas</taxon>
    </lineage>
</organism>
<dbReference type="PANTHER" id="PTHR34301:SF8">
    <property type="entry name" value="ATPASE DOMAIN-CONTAINING PROTEIN"/>
    <property type="match status" value="1"/>
</dbReference>
<dbReference type="InterPro" id="IPR027417">
    <property type="entry name" value="P-loop_NTPase"/>
</dbReference>
<evidence type="ECO:0000313" key="1">
    <source>
        <dbReference type="EMBL" id="TXI33665.1"/>
    </source>
</evidence>
<sequence>MSIQNPFKPGAGHMPPYLAGREDEKREFQKLLKQNVILENLVLTGLRGTGKTVLLETFKPIAQQAKWLWVGTDLSESASLSEANIATRLLTDLSVVTSGFKVGENRTVTGIGFIQDESISDITLNYSTLMAIYESTPGLVADKIKRVLEIVWDTLKSSGVSGIIFAYDEAQNLSDHAQKDQYPLSLLLDTFQSIQRKEIPFMLALTGLPTLFPKLVEARTYSERMFRVVFLDRLDEEAVRQAILVPLENCEIQLSQHSINQIIEMSGGYPYFVQFICREVYDLFIQKMDNGEKLSVPSEAIIRKLDTDFFVGRWARATDRQRELLGVISELPNCNAEFSVQEVTTESKSLLDKPFSSSHVNQMLASLTESGLVYKNRHGKYSFAVPLLGQFIKRQKIEGVNRLET</sequence>